<evidence type="ECO:0000313" key="3">
    <source>
        <dbReference type="Proteomes" id="UP000267821"/>
    </source>
</evidence>
<proteinExistence type="predicted"/>
<organism evidence="2 3">
    <name type="scientific">Terfezia boudieri ATCC MYA-4762</name>
    <dbReference type="NCBI Taxonomy" id="1051890"/>
    <lineage>
        <taxon>Eukaryota</taxon>
        <taxon>Fungi</taxon>
        <taxon>Dikarya</taxon>
        <taxon>Ascomycota</taxon>
        <taxon>Pezizomycotina</taxon>
        <taxon>Pezizomycetes</taxon>
        <taxon>Pezizales</taxon>
        <taxon>Pezizaceae</taxon>
        <taxon>Terfezia</taxon>
    </lineage>
</organism>
<dbReference type="Proteomes" id="UP000267821">
    <property type="component" value="Unassembled WGS sequence"/>
</dbReference>
<feature type="compositionally biased region" description="Polar residues" evidence="1">
    <location>
        <begin position="144"/>
        <end position="156"/>
    </location>
</feature>
<feature type="compositionally biased region" description="Pro residues" evidence="1">
    <location>
        <begin position="8"/>
        <end position="21"/>
    </location>
</feature>
<keyword evidence="3" id="KW-1185">Reference proteome</keyword>
<reference evidence="2 3" key="1">
    <citation type="journal article" date="2018" name="Nat. Ecol. Evol.">
        <title>Pezizomycetes genomes reveal the molecular basis of ectomycorrhizal truffle lifestyle.</title>
        <authorList>
            <person name="Murat C."/>
            <person name="Payen T."/>
            <person name="Noel B."/>
            <person name="Kuo A."/>
            <person name="Morin E."/>
            <person name="Chen J."/>
            <person name="Kohler A."/>
            <person name="Krizsan K."/>
            <person name="Balestrini R."/>
            <person name="Da Silva C."/>
            <person name="Montanini B."/>
            <person name="Hainaut M."/>
            <person name="Levati E."/>
            <person name="Barry K.W."/>
            <person name="Belfiori B."/>
            <person name="Cichocki N."/>
            <person name="Clum A."/>
            <person name="Dockter R.B."/>
            <person name="Fauchery L."/>
            <person name="Guy J."/>
            <person name="Iotti M."/>
            <person name="Le Tacon F."/>
            <person name="Lindquist E.A."/>
            <person name="Lipzen A."/>
            <person name="Malagnac F."/>
            <person name="Mello A."/>
            <person name="Molinier V."/>
            <person name="Miyauchi S."/>
            <person name="Poulain J."/>
            <person name="Riccioni C."/>
            <person name="Rubini A."/>
            <person name="Sitrit Y."/>
            <person name="Splivallo R."/>
            <person name="Traeger S."/>
            <person name="Wang M."/>
            <person name="Zifcakova L."/>
            <person name="Wipf D."/>
            <person name="Zambonelli A."/>
            <person name="Paolocci F."/>
            <person name="Nowrousian M."/>
            <person name="Ottonello S."/>
            <person name="Baldrian P."/>
            <person name="Spatafora J.W."/>
            <person name="Henrissat B."/>
            <person name="Nagy L.G."/>
            <person name="Aury J.M."/>
            <person name="Wincker P."/>
            <person name="Grigoriev I.V."/>
            <person name="Bonfante P."/>
            <person name="Martin F.M."/>
        </authorList>
    </citation>
    <scope>NUCLEOTIDE SEQUENCE [LARGE SCALE GENOMIC DNA]</scope>
    <source>
        <strain evidence="2 3">ATCC MYA-4762</strain>
    </source>
</reference>
<name>A0A3N4LLM8_9PEZI</name>
<dbReference type="InParanoid" id="A0A3N4LLM8"/>
<evidence type="ECO:0000313" key="2">
    <source>
        <dbReference type="EMBL" id="RPB23696.1"/>
    </source>
</evidence>
<feature type="region of interest" description="Disordered" evidence="1">
    <location>
        <begin position="129"/>
        <end position="156"/>
    </location>
</feature>
<feature type="region of interest" description="Disordered" evidence="1">
    <location>
        <begin position="1"/>
        <end position="33"/>
    </location>
</feature>
<accession>A0A3N4LLM8</accession>
<gene>
    <name evidence="2" type="ORF">L211DRAFT_849342</name>
</gene>
<dbReference type="EMBL" id="ML121544">
    <property type="protein sequence ID" value="RPB23696.1"/>
    <property type="molecule type" value="Genomic_DNA"/>
</dbReference>
<protein>
    <submittedName>
        <fullName evidence="2">Uncharacterized protein</fullName>
    </submittedName>
</protein>
<sequence>MFAFPLSSPYPTPLPRAPPVPQTGWSADLPPPTRHAAALFEHGTALSQSGGWDSEMDKPAAEVADTSAIHTPRARSARSTILPAPTPAGHSTGVAVHLQTGRIQDAPSSPSPSSVSRASHDWHICSSTEYSTTSSHSLRIPRPLQTTKSWYQSVHQ</sequence>
<dbReference type="AlphaFoldDB" id="A0A3N4LLM8"/>
<feature type="region of interest" description="Disordered" evidence="1">
    <location>
        <begin position="71"/>
        <end position="92"/>
    </location>
</feature>
<evidence type="ECO:0000256" key="1">
    <source>
        <dbReference type="SAM" id="MobiDB-lite"/>
    </source>
</evidence>
<dbReference type="OrthoDB" id="10492342at2759"/>